<reference evidence="12 13" key="1">
    <citation type="submission" date="2019-06" db="EMBL/GenBank/DDBJ databases">
        <title>Sequencing the genomes of 1000 actinobacteria strains.</title>
        <authorList>
            <person name="Klenk H.-P."/>
        </authorList>
    </citation>
    <scope>NUCLEOTIDE SEQUENCE [LARGE SCALE GENOMIC DNA]</scope>
    <source>
        <strain evidence="12 13">DSM 10596</strain>
    </source>
</reference>
<accession>A0A542SNJ5</accession>
<evidence type="ECO:0000256" key="8">
    <source>
        <dbReference type="ARBA" id="ARBA00023027"/>
    </source>
</evidence>
<dbReference type="InterPro" id="IPR049734">
    <property type="entry name" value="NudC-like_C"/>
</dbReference>
<evidence type="ECO:0000256" key="3">
    <source>
        <dbReference type="ARBA" id="ARBA00009595"/>
    </source>
</evidence>
<dbReference type="GO" id="GO:0005829">
    <property type="term" value="C:cytosol"/>
    <property type="evidence" value="ECO:0007669"/>
    <property type="project" value="TreeGrafter"/>
</dbReference>
<comment type="catalytic activity">
    <reaction evidence="9">
        <text>a 5'-end NAD(+)-phospho-ribonucleoside in mRNA + H2O = a 5'-end phospho-adenosine-phospho-ribonucleoside in mRNA + beta-nicotinamide D-ribonucleotide + 2 H(+)</text>
        <dbReference type="Rhea" id="RHEA:60876"/>
        <dbReference type="Rhea" id="RHEA-COMP:15698"/>
        <dbReference type="Rhea" id="RHEA-COMP:15719"/>
        <dbReference type="ChEBI" id="CHEBI:14649"/>
        <dbReference type="ChEBI" id="CHEBI:15377"/>
        <dbReference type="ChEBI" id="CHEBI:15378"/>
        <dbReference type="ChEBI" id="CHEBI:144029"/>
        <dbReference type="ChEBI" id="CHEBI:144051"/>
    </reaction>
    <physiologicalReaction direction="left-to-right" evidence="9">
        <dbReference type="Rhea" id="RHEA:60877"/>
    </physiologicalReaction>
</comment>
<dbReference type="GO" id="GO:0035529">
    <property type="term" value="F:NADH pyrophosphatase activity"/>
    <property type="evidence" value="ECO:0007669"/>
    <property type="project" value="TreeGrafter"/>
</dbReference>
<dbReference type="RefSeq" id="WP_170207861.1">
    <property type="nucleotide sequence ID" value="NZ_BAAATB010000002.1"/>
</dbReference>
<evidence type="ECO:0000259" key="11">
    <source>
        <dbReference type="PROSITE" id="PS51462"/>
    </source>
</evidence>
<dbReference type="GO" id="GO:0006742">
    <property type="term" value="P:NADP+ catabolic process"/>
    <property type="evidence" value="ECO:0007669"/>
    <property type="project" value="TreeGrafter"/>
</dbReference>
<evidence type="ECO:0000256" key="10">
    <source>
        <dbReference type="RuleBase" id="RU003476"/>
    </source>
</evidence>
<gene>
    <name evidence="12" type="ORF">FB389_0843</name>
</gene>
<dbReference type="CDD" id="cd03429">
    <property type="entry name" value="NUDIX_NADH_pyrophosphatase_Nudt13"/>
    <property type="match status" value="1"/>
</dbReference>
<evidence type="ECO:0000256" key="4">
    <source>
        <dbReference type="ARBA" id="ARBA00012381"/>
    </source>
</evidence>
<dbReference type="Pfam" id="PF00293">
    <property type="entry name" value="NUDIX"/>
    <property type="match status" value="1"/>
</dbReference>
<evidence type="ECO:0000256" key="1">
    <source>
        <dbReference type="ARBA" id="ARBA00001946"/>
    </source>
</evidence>
<comment type="caution">
    <text evidence="12">The sequence shown here is derived from an EMBL/GenBank/DDBJ whole genome shotgun (WGS) entry which is preliminary data.</text>
</comment>
<sequence>MMESADPTPAQRPFPLAGQGVGRAAAWRQNRDLWRDLAGLPTTRVVLVRDGEIAWNRDPIHPALAMVTPQAVVAALGEVGPDLAWFLGATGDAWDPATRAPAQAPMRGENAAVFAIDISGRDPLLAAALVGAAAVVRSDISRETTAQLAGIDADLFANLRAIGDGLDATDTALGVTAVALANWHSREGYCVGCGASTRIAEWGWIRICARCERLAYPRTDPAMIVTVTDSSDRILLAHASAWPPARYSLLAGFVEPGESAEQAVIREVFEETGIAVGTVRYAASQPWPFPSSLMLAFTAEHIRGGIRVDGEEITDARWFSREELEAALETGAVELPAASSIARVLINQWRAAGD</sequence>
<dbReference type="PROSITE" id="PS51462">
    <property type="entry name" value="NUDIX"/>
    <property type="match status" value="1"/>
</dbReference>
<dbReference type="Proteomes" id="UP000316181">
    <property type="component" value="Unassembled WGS sequence"/>
</dbReference>
<dbReference type="InterPro" id="IPR050241">
    <property type="entry name" value="NAD-cap_RNA_hydrolase_NudC"/>
</dbReference>
<dbReference type="GO" id="GO:0046872">
    <property type="term" value="F:metal ion binding"/>
    <property type="evidence" value="ECO:0007669"/>
    <property type="project" value="UniProtKB-KW"/>
</dbReference>
<evidence type="ECO:0000256" key="7">
    <source>
        <dbReference type="ARBA" id="ARBA00022842"/>
    </source>
</evidence>
<comment type="cofactor">
    <cofactor evidence="2">
        <name>Zn(2+)</name>
        <dbReference type="ChEBI" id="CHEBI:29105"/>
    </cofactor>
</comment>
<comment type="similarity">
    <text evidence="3">Belongs to the Nudix hydrolase family. NudC subfamily.</text>
</comment>
<keyword evidence="6 10" id="KW-0378">Hydrolase</keyword>
<proteinExistence type="inferred from homology"/>
<dbReference type="PRINTS" id="PR00502">
    <property type="entry name" value="NUDIXFAMILY"/>
</dbReference>
<dbReference type="InterPro" id="IPR020476">
    <property type="entry name" value="Nudix_hydrolase"/>
</dbReference>
<evidence type="ECO:0000313" key="13">
    <source>
        <dbReference type="Proteomes" id="UP000316181"/>
    </source>
</evidence>
<keyword evidence="13" id="KW-1185">Reference proteome</keyword>
<dbReference type="PANTHER" id="PTHR42904:SF6">
    <property type="entry name" value="NAD-CAPPED RNA HYDROLASE NUDT12"/>
    <property type="match status" value="1"/>
</dbReference>
<dbReference type="PANTHER" id="PTHR42904">
    <property type="entry name" value="NUDIX HYDROLASE, NUDC SUBFAMILY"/>
    <property type="match status" value="1"/>
</dbReference>
<protein>
    <recommendedName>
        <fullName evidence="4">NAD(+) diphosphatase</fullName>
        <ecNumber evidence="4">3.6.1.22</ecNumber>
    </recommendedName>
</protein>
<evidence type="ECO:0000313" key="12">
    <source>
        <dbReference type="EMBL" id="TQK76183.1"/>
    </source>
</evidence>
<keyword evidence="8" id="KW-0520">NAD</keyword>
<dbReference type="EMBL" id="VFNV01000001">
    <property type="protein sequence ID" value="TQK76183.1"/>
    <property type="molecule type" value="Genomic_DNA"/>
</dbReference>
<dbReference type="InterPro" id="IPR020084">
    <property type="entry name" value="NUDIX_hydrolase_CS"/>
</dbReference>
<evidence type="ECO:0000256" key="2">
    <source>
        <dbReference type="ARBA" id="ARBA00001947"/>
    </source>
</evidence>
<keyword evidence="5" id="KW-0479">Metal-binding</keyword>
<dbReference type="InterPro" id="IPR015797">
    <property type="entry name" value="NUDIX_hydrolase-like_dom_sf"/>
</dbReference>
<dbReference type="SUPFAM" id="SSF55811">
    <property type="entry name" value="Nudix"/>
    <property type="match status" value="1"/>
</dbReference>
<dbReference type="PROSITE" id="PS00893">
    <property type="entry name" value="NUDIX_BOX"/>
    <property type="match status" value="1"/>
</dbReference>
<dbReference type="Gene3D" id="3.90.79.10">
    <property type="entry name" value="Nucleoside Triphosphate Pyrophosphohydrolase"/>
    <property type="match status" value="1"/>
</dbReference>
<dbReference type="AlphaFoldDB" id="A0A542SNJ5"/>
<dbReference type="Gene3D" id="3.90.79.20">
    <property type="match status" value="1"/>
</dbReference>
<dbReference type="InterPro" id="IPR000086">
    <property type="entry name" value="NUDIX_hydrolase_dom"/>
</dbReference>
<evidence type="ECO:0000256" key="9">
    <source>
        <dbReference type="ARBA" id="ARBA00023679"/>
    </source>
</evidence>
<evidence type="ECO:0000256" key="5">
    <source>
        <dbReference type="ARBA" id="ARBA00022723"/>
    </source>
</evidence>
<dbReference type="GO" id="GO:0019677">
    <property type="term" value="P:NAD+ catabolic process"/>
    <property type="evidence" value="ECO:0007669"/>
    <property type="project" value="TreeGrafter"/>
</dbReference>
<name>A0A542SNJ5_9MICO</name>
<organism evidence="12 13">
    <name type="scientific">Rarobacter incanus</name>
    <dbReference type="NCBI Taxonomy" id="153494"/>
    <lineage>
        <taxon>Bacteria</taxon>
        <taxon>Bacillati</taxon>
        <taxon>Actinomycetota</taxon>
        <taxon>Actinomycetes</taxon>
        <taxon>Micrococcales</taxon>
        <taxon>Rarobacteraceae</taxon>
        <taxon>Rarobacter</taxon>
    </lineage>
</organism>
<dbReference type="NCBIfam" id="NF001299">
    <property type="entry name" value="PRK00241.1"/>
    <property type="match status" value="1"/>
</dbReference>
<dbReference type="EC" id="3.6.1.22" evidence="4"/>
<keyword evidence="7" id="KW-0460">Magnesium</keyword>
<feature type="domain" description="Nudix hydrolase" evidence="11">
    <location>
        <begin position="217"/>
        <end position="345"/>
    </location>
</feature>
<evidence type="ECO:0000256" key="6">
    <source>
        <dbReference type="ARBA" id="ARBA00022801"/>
    </source>
</evidence>
<comment type="cofactor">
    <cofactor evidence="1">
        <name>Mg(2+)</name>
        <dbReference type="ChEBI" id="CHEBI:18420"/>
    </cofactor>
</comment>